<reference evidence="3 4" key="1">
    <citation type="submission" date="2018-06" db="EMBL/GenBank/DDBJ databases">
        <authorList>
            <consortium name="Pathogen Informatics"/>
            <person name="Doyle S."/>
        </authorList>
    </citation>
    <scope>NUCLEOTIDE SEQUENCE [LARGE SCALE GENOMIC DNA]</scope>
    <source>
        <strain evidence="4">NCTC 11391</strain>
    </source>
</reference>
<dbReference type="PANTHER" id="PTHR43861">
    <property type="entry name" value="TRANS-ACONITATE 2-METHYLTRANSFERASE-RELATED"/>
    <property type="match status" value="1"/>
</dbReference>
<proteinExistence type="predicted"/>
<dbReference type="Pfam" id="PF13649">
    <property type="entry name" value="Methyltransf_25"/>
    <property type="match status" value="1"/>
</dbReference>
<name>A0A380JCI9_STRDO</name>
<feature type="domain" description="Methyltransferase" evidence="2">
    <location>
        <begin position="40"/>
        <end position="134"/>
    </location>
</feature>
<dbReference type="OrthoDB" id="9811589at2"/>
<keyword evidence="3" id="KW-0489">Methyltransferase</keyword>
<dbReference type="EC" id="2.1.1.156" evidence="3"/>
<evidence type="ECO:0000256" key="1">
    <source>
        <dbReference type="ARBA" id="ARBA00022679"/>
    </source>
</evidence>
<dbReference type="Proteomes" id="UP000254082">
    <property type="component" value="Unassembled WGS sequence"/>
</dbReference>
<sequence length="245" mass="28392">MSETYEKFASVYDAIMDDSLYDKWTDFSLRHFPKGKKKLLELACGTGIQSLRFAQVGYEVTGLDLSQEMLDLAQKRAQAASQTISFIQGNMLDLSQAGTYDLVTCYSDSICYMKDEVDVGDVFQQVYNQLNDGGVFIFDVHSTYQTDEVFPGYAYHENAEDFAMVWDTYADEAPHSVVHELTFFIEDQDGRFTRYDEVHEERTYEILTYDILLEQAGFKIRKVYADFTDQEPTETSRRWFFVAEK</sequence>
<dbReference type="AlphaFoldDB" id="A0A380JCI9"/>
<dbReference type="EC" id="2.1.1.-" evidence="3"/>
<dbReference type="GO" id="GO:0032259">
    <property type="term" value="P:methylation"/>
    <property type="evidence" value="ECO:0007669"/>
    <property type="project" value="UniProtKB-KW"/>
</dbReference>
<dbReference type="InterPro" id="IPR041698">
    <property type="entry name" value="Methyltransf_25"/>
</dbReference>
<dbReference type="CDD" id="cd02440">
    <property type="entry name" value="AdoMet_MTases"/>
    <property type="match status" value="1"/>
</dbReference>
<accession>A0A380JCI9</accession>
<dbReference type="EMBL" id="UHFA01000002">
    <property type="protein sequence ID" value="SUN35788.1"/>
    <property type="molecule type" value="Genomic_DNA"/>
</dbReference>
<protein>
    <submittedName>
        <fullName evidence="3">SAM dependent methyltransferase</fullName>
        <ecNumber evidence="3">2.1.1.-</ecNumber>
        <ecNumber evidence="3">2.1.1.156</ecNumber>
    </submittedName>
</protein>
<keyword evidence="1 3" id="KW-0808">Transferase</keyword>
<keyword evidence="4" id="KW-1185">Reference proteome</keyword>
<evidence type="ECO:0000313" key="3">
    <source>
        <dbReference type="EMBL" id="SUN35788.1"/>
    </source>
</evidence>
<evidence type="ECO:0000313" key="4">
    <source>
        <dbReference type="Proteomes" id="UP000254082"/>
    </source>
</evidence>
<dbReference type="RefSeq" id="WP_004219374.1">
    <property type="nucleotide sequence ID" value="NZ_UHFA01000002.1"/>
</dbReference>
<evidence type="ECO:0000259" key="2">
    <source>
        <dbReference type="Pfam" id="PF13649"/>
    </source>
</evidence>
<gene>
    <name evidence="3" type="ORF">NCTC11391_00827</name>
</gene>
<dbReference type="SUPFAM" id="SSF53335">
    <property type="entry name" value="S-adenosyl-L-methionine-dependent methyltransferases"/>
    <property type="match status" value="1"/>
</dbReference>
<dbReference type="Gene3D" id="3.40.50.150">
    <property type="entry name" value="Vaccinia Virus protein VP39"/>
    <property type="match status" value="1"/>
</dbReference>
<dbReference type="Gene3D" id="2.20.25.110">
    <property type="entry name" value="S-adenosyl-L-methionine-dependent methyltransferases"/>
    <property type="match status" value="1"/>
</dbReference>
<dbReference type="GO" id="GO:0008168">
    <property type="term" value="F:methyltransferase activity"/>
    <property type="evidence" value="ECO:0007669"/>
    <property type="project" value="UniProtKB-KW"/>
</dbReference>
<dbReference type="InterPro" id="IPR029063">
    <property type="entry name" value="SAM-dependent_MTases_sf"/>
</dbReference>
<organism evidence="3 4">
    <name type="scientific">Streptococcus downei MFe28</name>
    <dbReference type="NCBI Taxonomy" id="764290"/>
    <lineage>
        <taxon>Bacteria</taxon>
        <taxon>Bacillati</taxon>
        <taxon>Bacillota</taxon>
        <taxon>Bacilli</taxon>
        <taxon>Lactobacillales</taxon>
        <taxon>Streptococcaceae</taxon>
        <taxon>Streptococcus</taxon>
    </lineage>
</organism>